<dbReference type="CTD" id="79915"/>
<keyword evidence="15" id="KW-1185">Reference proteome</keyword>
<comment type="subcellular location">
    <subcellularLocation>
        <location evidence="1">Nucleus</location>
    </subcellularLocation>
</comment>
<protein>
    <recommendedName>
        <fullName evidence="11">ATPase family AAA domain-containing protein 5</fullName>
    </recommendedName>
    <alternativeName>
        <fullName evidence="12">Chromosome fragility-associated gene 1 protein</fullName>
    </alternativeName>
</protein>
<feature type="region of interest" description="Disordered" evidence="13">
    <location>
        <begin position="716"/>
        <end position="741"/>
    </location>
</feature>
<feature type="region of interest" description="Disordered" evidence="13">
    <location>
        <begin position="9"/>
        <end position="41"/>
    </location>
</feature>
<evidence type="ECO:0000256" key="2">
    <source>
        <dbReference type="ARBA" id="ARBA00006914"/>
    </source>
</evidence>
<comment type="similarity">
    <text evidence="2">Belongs to the AAA ATPase family.</text>
</comment>
<evidence type="ECO:0000256" key="3">
    <source>
        <dbReference type="ARBA" id="ARBA00022499"/>
    </source>
</evidence>
<dbReference type="GO" id="GO:0061860">
    <property type="term" value="F:DNA clamp unloader activity"/>
    <property type="evidence" value="ECO:0007669"/>
    <property type="project" value="TreeGrafter"/>
</dbReference>
<feature type="region of interest" description="Disordered" evidence="13">
    <location>
        <begin position="673"/>
        <end position="704"/>
    </location>
</feature>
<proteinExistence type="inferred from homology"/>
<dbReference type="GO" id="GO:1901987">
    <property type="term" value="P:regulation of cell cycle phase transition"/>
    <property type="evidence" value="ECO:0007669"/>
    <property type="project" value="UniProtKB-ARBA"/>
</dbReference>
<dbReference type="PANTHER" id="PTHR23389">
    <property type="entry name" value="CHROMOSOME TRANSMISSION FIDELITY FACTOR 18"/>
    <property type="match status" value="1"/>
</dbReference>
<evidence type="ECO:0000256" key="10">
    <source>
        <dbReference type="ARBA" id="ARBA00065125"/>
    </source>
</evidence>
<feature type="region of interest" description="Disordered" evidence="13">
    <location>
        <begin position="143"/>
        <end position="162"/>
    </location>
</feature>
<keyword evidence="9" id="KW-0539">Nucleus</keyword>
<evidence type="ECO:0000256" key="8">
    <source>
        <dbReference type="ARBA" id="ARBA00022843"/>
    </source>
</evidence>
<name>A0A6P5IJK7_PHACI</name>
<dbReference type="Pfam" id="PF00004">
    <property type="entry name" value="AAA"/>
    <property type="match status" value="1"/>
</dbReference>
<evidence type="ECO:0000313" key="16">
    <source>
        <dbReference type="RefSeq" id="XP_020818914.1"/>
    </source>
</evidence>
<dbReference type="InterPro" id="IPR003593">
    <property type="entry name" value="AAA+_ATPase"/>
</dbReference>
<dbReference type="FunFam" id="3.40.50.300:FF:000846">
    <property type="entry name" value="ATPase family AAA domain-containing protein 5"/>
    <property type="match status" value="1"/>
</dbReference>
<keyword evidence="6" id="KW-0227">DNA damage</keyword>
<evidence type="ECO:0000256" key="6">
    <source>
        <dbReference type="ARBA" id="ARBA00022763"/>
    </source>
</evidence>
<feature type="domain" description="AAA+ ATPase" evidence="14">
    <location>
        <begin position="1166"/>
        <end position="1396"/>
    </location>
</feature>
<keyword evidence="8" id="KW-0832">Ubl conjugation</keyword>
<dbReference type="GeneID" id="110192227"/>
<evidence type="ECO:0000256" key="9">
    <source>
        <dbReference type="ARBA" id="ARBA00023242"/>
    </source>
</evidence>
<dbReference type="GO" id="GO:0003677">
    <property type="term" value="F:DNA binding"/>
    <property type="evidence" value="ECO:0007669"/>
    <property type="project" value="TreeGrafter"/>
</dbReference>
<dbReference type="GO" id="GO:0005634">
    <property type="term" value="C:nucleus"/>
    <property type="evidence" value="ECO:0007669"/>
    <property type="project" value="UniProtKB-SubCell"/>
</dbReference>
<dbReference type="KEGG" id="pcw:110192227"/>
<evidence type="ECO:0000256" key="4">
    <source>
        <dbReference type="ARBA" id="ARBA00022553"/>
    </source>
</evidence>
<feature type="compositionally biased region" description="Basic and acidic residues" evidence="13">
    <location>
        <begin position="508"/>
        <end position="518"/>
    </location>
</feature>
<evidence type="ECO:0000256" key="1">
    <source>
        <dbReference type="ARBA" id="ARBA00004123"/>
    </source>
</evidence>
<dbReference type="FunFam" id="3.40.50.300:FF:001246">
    <property type="entry name" value="ATPase family AAA domain-containing protein 5"/>
    <property type="match status" value="1"/>
</dbReference>
<dbReference type="FunCoup" id="A0A6P5IJK7">
    <property type="interactions" value="2185"/>
</dbReference>
<feature type="compositionally biased region" description="Basic and acidic residues" evidence="13">
    <location>
        <begin position="1025"/>
        <end position="1038"/>
    </location>
</feature>
<dbReference type="RefSeq" id="XP_020818914.1">
    <property type="nucleotide sequence ID" value="XM_020963255.1"/>
</dbReference>
<dbReference type="InterPro" id="IPR027417">
    <property type="entry name" value="P-loop_NTPase"/>
</dbReference>
<feature type="compositionally biased region" description="Polar residues" evidence="13">
    <location>
        <begin position="151"/>
        <end position="162"/>
    </location>
</feature>
<feature type="region of interest" description="Disordered" evidence="13">
    <location>
        <begin position="1568"/>
        <end position="1599"/>
    </location>
</feature>
<feature type="compositionally biased region" description="Polar residues" evidence="13">
    <location>
        <begin position="171"/>
        <end position="189"/>
    </location>
</feature>
<dbReference type="PANTHER" id="PTHR23389:SF21">
    <property type="entry name" value="ATPASE FAMILY AAA DOMAIN-CONTAINING PROTEIN 5"/>
    <property type="match status" value="1"/>
</dbReference>
<dbReference type="GO" id="GO:0005524">
    <property type="term" value="F:ATP binding"/>
    <property type="evidence" value="ECO:0007669"/>
    <property type="project" value="UniProtKB-KW"/>
</dbReference>
<gene>
    <name evidence="16" type="primary">ATAD5</name>
</gene>
<dbReference type="CDD" id="cd00009">
    <property type="entry name" value="AAA"/>
    <property type="match status" value="1"/>
</dbReference>
<feature type="compositionally biased region" description="Basic residues" evidence="13">
    <location>
        <begin position="203"/>
        <end position="216"/>
    </location>
</feature>
<feature type="compositionally biased region" description="Basic and acidic residues" evidence="13">
    <location>
        <begin position="443"/>
        <end position="467"/>
    </location>
</feature>
<dbReference type="GO" id="GO:0051054">
    <property type="term" value="P:positive regulation of DNA metabolic process"/>
    <property type="evidence" value="ECO:0007669"/>
    <property type="project" value="UniProtKB-ARBA"/>
</dbReference>
<feature type="compositionally biased region" description="Basic and acidic residues" evidence="13">
    <location>
        <begin position="996"/>
        <end position="1011"/>
    </location>
</feature>
<dbReference type="InParanoid" id="A0A6P5IJK7"/>
<feature type="compositionally biased region" description="Basic residues" evidence="13">
    <location>
        <begin position="494"/>
        <end position="507"/>
    </location>
</feature>
<keyword evidence="4" id="KW-0597">Phosphoprotein</keyword>
<accession>A0A6P5IJK7</accession>
<sequence length="1883" mass="209982">MVGVLAMAATAAAPPRAPGKDLDIQPCKKQRKEDDGASCKTITEYMSPIRKTGDKVFSPPKSNNILDYFKRTSPINEKPSVAKECKIQSSKPLHVDDSKEWKILLNNPSNLEPKSRGKKINLSQQLNDIKKLENEPIIISSDDSREEASLHNVSVGSENDTSASLTLKNVESISEGSHSNKKQSSTVSSLKDRKKVNSERSITKSHSKKLRKRKHKDDKDLTRSLSLEKESGQRSKKQPSDNEQAARWKTGEVVDPVSDSSPGICVSETAQVNDNTVTVSYEEFLRSQEENPLECIQGPKMSARSHSDSANEVGKSGNTSDLETSESSQHLPLKTVTVLAQIHAVPPKPLSRIKGKRTLKIPSIFLKQKESEIGNNLPEPENEQTVQKRKSNVVIAEEELELAVIDAGGPESTKPKCTMEERQQFMNAFRQPAFDAVKSGVKKSLERQKDAQEKSLKEEGGKDDSVKGTECAKMPKDSNNDSSQPCDPKGSPAKGKRKKLRKKHKRILATEDAAKEENTSCDVNIKQRPNSIRRSLRQQKTEASKSALSLSITSAISEDVSGHRPLHVSTPKASRKSSRKITTSVKSVGITYPKDVLDDSLGYDFTPKSTRKSSQKTMVMIGDTDSEDTQVDGPGKVSTKAAASTSLEQHGLYMAELITVPFDSKSPIRMKFTRISSPPKSKKTETDDDFTPKSRKASSVSKNISKAKQLIEKAKAIQQSKSKMNEEGSAPLRRSSRQQVLTERKKLSEIDHSVIIIDSSPASSQSAENKQKEIQCLNDVLGKKTNKTTKDLHGKIKVAPLFLLKKPQKTAEPIVIFDDNSQDVSENSQDDEQFKAKREFLMSGLPDSLKRHIAKKAAALEVYSSINSCFQRVVHIQQRDNGNPLWCLIPPSCPLLTDLKDPNSSVTNVTKHVIALGEFSALNSRPSTNNSTVGLLGARKDFTEEIKKILLEEIRWSNPQFPLKRFFTQFLKKRIEHQALFGCQNKQGHPQIKSIDGQREAKRKRGESENHKSKRRKPGECDEDLMAKDFPEGKREARPGQCSRTSKKKHGASGSVTCREAKSPGQGSEVVIIEEEKTFPSEGPSSTESGIEDVLWTEKYQPQDSSELIDNEIAIQKLHSWLKDWKRRAEWEEKGNLRVRSDDKEQDLSFSMDFKDISDDEEENSLCNTVLIMGPPGVGKTAAVYACAQELGFKIFEVNASSQRSGRQILSQLKEATQSHQVDKQGVNSHKPCFFNNYSVGRSPKKLNSPKKVLTSPRKPPLSPRVAKRGLPPKTSANYFKVSSKQSNNEVMKPQKNNKEIISSEEKQDTQTKWTNISSSNVKELGAEESSRKNATSLILFEEVDVIFDEDAGFLNAIKTFMATTKRPVILTTSDPTFSLTFDGCFQEINFKTPSLLNVASYLQTLCLAENLRTDVKDFITLLTVNNCDIRRSILYLQFWVRSGGGFLKEKPLSLHGESEGNAELICSQTDACPKNRPHTHKDPADLPKCDIGCAESLLGVKNIVLPSEDLFSFIKHKITTREEWNKLIQLLTEFQKQNVDFLYNNLEFILPLPVHIIPESKDLGILPETLSAPPPRKNENPLNTEHSEEGSSLAKTKKMRRRKKMIVLDDSDLFDTSLNYSDEGVGLLSAIPPSSSEESSSALKLSAKGKKKKPLESNIFVSLPPETLDQQKCPALVSHCLNSLTEFMDNMSFLDSLLPDLREQKEFGKNEDFNWTNGKVKNGLCDEFSQKPSDGWTCQGSEELKAVVEALSFTKCSSMISKVLESSLNPCKKLGKDLTRDLTLYISEQRNNVYFSQSAADVDKAQKRLAVVKAVFSGKSLLNLGSSRQASLSEYLPALRSICRMEKLKEQERNKRRFLHYFEGIHLDIPKDTVSRLAAEFP</sequence>
<dbReference type="Proteomes" id="UP000515140">
    <property type="component" value="Unplaced"/>
</dbReference>
<dbReference type="GO" id="GO:0006974">
    <property type="term" value="P:DNA damage response"/>
    <property type="evidence" value="ECO:0007669"/>
    <property type="project" value="UniProtKB-KW"/>
</dbReference>
<feature type="region of interest" description="Disordered" evidence="13">
    <location>
        <begin position="299"/>
        <end position="329"/>
    </location>
</feature>
<keyword evidence="5" id="KW-0547">Nucleotide-binding</keyword>
<dbReference type="InterPro" id="IPR003959">
    <property type="entry name" value="ATPase_AAA_core"/>
</dbReference>
<feature type="compositionally biased region" description="Basic and acidic residues" evidence="13">
    <location>
        <begin position="217"/>
        <end position="252"/>
    </location>
</feature>
<keyword evidence="3" id="KW-1017">Isopeptide bond</keyword>
<dbReference type="Gene3D" id="3.40.50.300">
    <property type="entry name" value="P-loop containing nucleotide triphosphate hydrolases"/>
    <property type="match status" value="2"/>
</dbReference>
<dbReference type="SMART" id="SM00382">
    <property type="entry name" value="AAA"/>
    <property type="match status" value="1"/>
</dbReference>
<evidence type="ECO:0000259" key="14">
    <source>
        <dbReference type="SMART" id="SM00382"/>
    </source>
</evidence>
<feature type="region of interest" description="Disordered" evidence="13">
    <location>
        <begin position="171"/>
        <end position="268"/>
    </location>
</feature>
<organism evidence="15 16">
    <name type="scientific">Phascolarctos cinereus</name>
    <name type="common">Koala</name>
    <dbReference type="NCBI Taxonomy" id="38626"/>
    <lineage>
        <taxon>Eukaryota</taxon>
        <taxon>Metazoa</taxon>
        <taxon>Chordata</taxon>
        <taxon>Craniata</taxon>
        <taxon>Vertebrata</taxon>
        <taxon>Euteleostomi</taxon>
        <taxon>Mammalia</taxon>
        <taxon>Metatheria</taxon>
        <taxon>Diprotodontia</taxon>
        <taxon>Phascolarctidae</taxon>
        <taxon>Phascolarctos</taxon>
    </lineage>
</organism>
<feature type="region of interest" description="Disordered" evidence="13">
    <location>
        <begin position="439"/>
        <end position="545"/>
    </location>
</feature>
<feature type="region of interest" description="Disordered" evidence="13">
    <location>
        <begin position="986"/>
        <end position="1067"/>
    </location>
</feature>
<evidence type="ECO:0000313" key="15">
    <source>
        <dbReference type="Proteomes" id="UP000515140"/>
    </source>
</evidence>
<dbReference type="GO" id="GO:0016887">
    <property type="term" value="F:ATP hydrolysis activity"/>
    <property type="evidence" value="ECO:0007669"/>
    <property type="project" value="InterPro"/>
</dbReference>
<evidence type="ECO:0000256" key="7">
    <source>
        <dbReference type="ARBA" id="ARBA00022840"/>
    </source>
</evidence>
<feature type="compositionally biased region" description="Polar residues" evidence="13">
    <location>
        <begin position="316"/>
        <end position="329"/>
    </location>
</feature>
<dbReference type="SUPFAM" id="SSF52540">
    <property type="entry name" value="P-loop containing nucleoside triphosphate hydrolases"/>
    <property type="match status" value="1"/>
</dbReference>
<evidence type="ECO:0000256" key="13">
    <source>
        <dbReference type="SAM" id="MobiDB-lite"/>
    </source>
</evidence>
<feature type="region of interest" description="Disordered" evidence="13">
    <location>
        <begin position="560"/>
        <end position="583"/>
    </location>
</feature>
<keyword evidence="7" id="KW-0067">ATP-binding</keyword>
<evidence type="ECO:0000256" key="5">
    <source>
        <dbReference type="ARBA" id="ARBA00022741"/>
    </source>
</evidence>
<reference evidence="16" key="1">
    <citation type="submission" date="2025-08" db="UniProtKB">
        <authorList>
            <consortium name="RefSeq"/>
        </authorList>
    </citation>
    <scope>IDENTIFICATION</scope>
    <source>
        <tissue evidence="16">Spleen</tissue>
    </source>
</reference>
<evidence type="ECO:0000256" key="11">
    <source>
        <dbReference type="ARBA" id="ARBA00071859"/>
    </source>
</evidence>
<evidence type="ECO:0000256" key="12">
    <source>
        <dbReference type="ARBA" id="ARBA00082413"/>
    </source>
</evidence>
<comment type="subunit">
    <text evidence="10">Component of a heteropentameric replication factor ATAD5 RFC-like complex composed of one large subunit (ATAD5) and four small subunits (RFC2, RFC3, RFC4 and RFC5). Within the ATAD5 RFC-like complex, interacts with RFC2, RFC4 and RFC5. Within the ATAD5 RFC-like complex, interacts directly via-N terminal with RAD51; the interactions is enhanced under replication stress. Interacts with RB1 predominantly in G1 phase via its LXCXE motif. Interacts with RAD9A in growing cells. The interaction with RAD9A is reduced after exposure to DNA replication-inhibiting agents. Interacts with BRD4. Interacts with PCNA. Interacts with deubiquitinating enzyme USP1, and its associated factor, WDR48.</text>
</comment>
<feature type="region of interest" description="Disordered" evidence="13">
    <location>
        <begin position="1237"/>
        <end position="1274"/>
    </location>
</feature>